<feature type="region of interest" description="Disordered" evidence="1">
    <location>
        <begin position="22"/>
        <end position="104"/>
    </location>
</feature>
<keyword evidence="4" id="KW-1185">Reference proteome</keyword>
<accession>A0ABR7U564</accession>
<evidence type="ECO:0000313" key="4">
    <source>
        <dbReference type="Proteomes" id="UP000639516"/>
    </source>
</evidence>
<proteinExistence type="predicted"/>
<dbReference type="EMBL" id="JAATTO010000016">
    <property type="protein sequence ID" value="MBC9979132.1"/>
    <property type="molecule type" value="Genomic_DNA"/>
</dbReference>
<feature type="signal peptide" evidence="2">
    <location>
        <begin position="1"/>
        <end position="21"/>
    </location>
</feature>
<protein>
    <recommendedName>
        <fullName evidence="5">DUF680 domain-containing protein</fullName>
    </recommendedName>
</protein>
<evidence type="ECO:0000313" key="3">
    <source>
        <dbReference type="EMBL" id="MBC9979132.1"/>
    </source>
</evidence>
<feature type="compositionally biased region" description="Polar residues" evidence="1">
    <location>
        <begin position="79"/>
        <end position="92"/>
    </location>
</feature>
<reference evidence="3 4" key="1">
    <citation type="journal article" date="2020" name="Arch. Microbiol.">
        <title>Bradyrhizobium campsiandrae sp. nov., a nitrogen-fixing bacterial strain isolated from a native leguminous tree from the Amazon adapted to flooded conditions.</title>
        <authorList>
            <person name="Cabral Michel D."/>
            <person name="Martins da Costa E."/>
            <person name="Azarias Guimaraes A."/>
            <person name="Soares de Carvalho T."/>
            <person name="Santos de Castro Caputo P."/>
            <person name="Willems A."/>
            <person name="de Souza Moreira F.M."/>
        </authorList>
    </citation>
    <scope>NUCLEOTIDE SEQUENCE [LARGE SCALE GENOMIC DNA]</scope>
    <source>
        <strain evidence="4">INPA 384B</strain>
    </source>
</reference>
<sequence>MRSHVAALLAVLPLIATPVAAQQTGPTPQAGVNQNVQTDADKGIKTRNSGESGYVANQDKPGTASHAPGEANTVGAARDSNSSNMNSSQADYNASLKDGSAPKK</sequence>
<keyword evidence="2" id="KW-0732">Signal</keyword>
<evidence type="ECO:0008006" key="5">
    <source>
        <dbReference type="Google" id="ProtNLM"/>
    </source>
</evidence>
<gene>
    <name evidence="3" type="ORF">HA482_13080</name>
</gene>
<dbReference type="RefSeq" id="WP_188101490.1">
    <property type="nucleotide sequence ID" value="NZ_JAANIH010000022.1"/>
</dbReference>
<organism evidence="3 4">
    <name type="scientific">Bradyrhizobium campsiandrae</name>
    <dbReference type="NCBI Taxonomy" id="1729892"/>
    <lineage>
        <taxon>Bacteria</taxon>
        <taxon>Pseudomonadati</taxon>
        <taxon>Pseudomonadota</taxon>
        <taxon>Alphaproteobacteria</taxon>
        <taxon>Hyphomicrobiales</taxon>
        <taxon>Nitrobacteraceae</taxon>
        <taxon>Bradyrhizobium</taxon>
    </lineage>
</organism>
<feature type="chain" id="PRO_5045209314" description="DUF680 domain-containing protein" evidence="2">
    <location>
        <begin position="22"/>
        <end position="104"/>
    </location>
</feature>
<name>A0ABR7U564_9BRAD</name>
<feature type="compositionally biased region" description="Polar residues" evidence="1">
    <location>
        <begin position="22"/>
        <end position="38"/>
    </location>
</feature>
<evidence type="ECO:0000256" key="2">
    <source>
        <dbReference type="SAM" id="SignalP"/>
    </source>
</evidence>
<dbReference type="Proteomes" id="UP000639516">
    <property type="component" value="Unassembled WGS sequence"/>
</dbReference>
<evidence type="ECO:0000256" key="1">
    <source>
        <dbReference type="SAM" id="MobiDB-lite"/>
    </source>
</evidence>
<comment type="caution">
    <text evidence="3">The sequence shown here is derived from an EMBL/GenBank/DDBJ whole genome shotgun (WGS) entry which is preliminary data.</text>
</comment>